<organism evidence="3 4">
    <name type="scientific">Aspergillus tanneri</name>
    <dbReference type="NCBI Taxonomy" id="1220188"/>
    <lineage>
        <taxon>Eukaryota</taxon>
        <taxon>Fungi</taxon>
        <taxon>Dikarya</taxon>
        <taxon>Ascomycota</taxon>
        <taxon>Pezizomycotina</taxon>
        <taxon>Eurotiomycetes</taxon>
        <taxon>Eurotiomycetidae</taxon>
        <taxon>Eurotiales</taxon>
        <taxon>Aspergillaceae</taxon>
        <taxon>Aspergillus</taxon>
        <taxon>Aspergillus subgen. Circumdati</taxon>
    </lineage>
</organism>
<name>A0A4S3JRW3_9EURO</name>
<dbReference type="PANTHER" id="PTHR35585:SF3">
    <property type="entry name" value="HEMERYTHRIN-LIKE DOMAIN-CONTAINING PROTEIN"/>
    <property type="match status" value="1"/>
</dbReference>
<comment type="caution">
    <text evidence="3">The sequence shown here is derived from an EMBL/GenBank/DDBJ whole genome shotgun (WGS) entry which is preliminary data.</text>
</comment>
<evidence type="ECO:0000313" key="4">
    <source>
        <dbReference type="Proteomes" id="UP000308092"/>
    </source>
</evidence>
<evidence type="ECO:0000313" key="3">
    <source>
        <dbReference type="EMBL" id="THC96271.1"/>
    </source>
</evidence>
<evidence type="ECO:0000313" key="5">
    <source>
        <dbReference type="Proteomes" id="UP000324241"/>
    </source>
</evidence>
<keyword evidence="4" id="KW-1185">Reference proteome</keyword>
<dbReference type="OrthoDB" id="9983919at2759"/>
<sequence>MTPRISDTIKEDHREIEATYDRIITSYDRDEQIRFQNLFTWELARHFVGEELIIYPAFEKHIPDGASIADKNRKVHQRVKEQLKTFQTMDPTNPRYIPTIKTLMENLAPHIREEEDSQLGALENALSSHDSEHMSKSFNRTKIFVPSRAHPGAPSKPPFETVVGLLTAPVDQLADLFRKWPHSKGMET</sequence>
<protein>
    <recommendedName>
        <fullName evidence="1">Hemerythrin-like domain-containing protein</fullName>
    </recommendedName>
</protein>
<dbReference type="AlphaFoldDB" id="A0A4S3JRW3"/>
<dbReference type="GeneID" id="54333615"/>
<evidence type="ECO:0000313" key="2">
    <source>
        <dbReference type="EMBL" id="KAA8641975.1"/>
    </source>
</evidence>
<dbReference type="STRING" id="1220188.A0A4S3JRW3"/>
<dbReference type="EMBL" id="QUQM01000008">
    <property type="protein sequence ID" value="KAA8641975.1"/>
    <property type="molecule type" value="Genomic_DNA"/>
</dbReference>
<feature type="domain" description="Hemerythrin-like" evidence="1">
    <location>
        <begin position="5"/>
        <end position="116"/>
    </location>
</feature>
<dbReference type="Proteomes" id="UP000308092">
    <property type="component" value="Unassembled WGS sequence"/>
</dbReference>
<evidence type="ECO:0000259" key="1">
    <source>
        <dbReference type="Pfam" id="PF01814"/>
    </source>
</evidence>
<reference evidence="3 4" key="1">
    <citation type="submission" date="2019-03" db="EMBL/GenBank/DDBJ databases">
        <title>The genome sequence of a newly discovered highly antifungal drug resistant Aspergillus species, Aspergillus tanneri NIH 1004.</title>
        <authorList>
            <person name="Mounaud S."/>
            <person name="Singh I."/>
            <person name="Joardar V."/>
            <person name="Pakala S."/>
            <person name="Pakala S."/>
            <person name="Venepally P."/>
            <person name="Hoover J."/>
            <person name="Nierman W."/>
            <person name="Chung J."/>
            <person name="Losada L."/>
        </authorList>
    </citation>
    <scope>NUCLEOTIDE SEQUENCE [LARGE SCALE GENOMIC DNA]</scope>
    <source>
        <strain evidence="3 4">NIH1004</strain>
    </source>
</reference>
<dbReference type="VEuPathDB" id="FungiDB:EYZ11_004264"/>
<reference evidence="2 5" key="2">
    <citation type="submission" date="2019-08" db="EMBL/GenBank/DDBJ databases">
        <title>The genome sequence of a newly discovered highly antifungal drug resistant Aspergillus species, Aspergillus tanneri NIH 1004.</title>
        <authorList>
            <person name="Mounaud S."/>
            <person name="Singh I."/>
            <person name="Joardar V."/>
            <person name="Pakala S."/>
            <person name="Pakala S."/>
            <person name="Venepally P."/>
            <person name="Chung J.K."/>
            <person name="Losada L."/>
            <person name="Nierman W.C."/>
        </authorList>
    </citation>
    <scope>NUCLEOTIDE SEQUENCE [LARGE SCALE GENOMIC DNA]</scope>
    <source>
        <strain evidence="2 5">NIH1004</strain>
    </source>
</reference>
<proteinExistence type="predicted"/>
<dbReference type="RefSeq" id="XP_033421337.1">
    <property type="nucleotide sequence ID" value="XM_033575482.1"/>
</dbReference>
<dbReference type="InterPro" id="IPR012312">
    <property type="entry name" value="Hemerythrin-like"/>
</dbReference>
<accession>A0A4S3JRW3</accession>
<dbReference type="Gene3D" id="1.20.120.520">
    <property type="entry name" value="nmb1532 protein domain like"/>
    <property type="match status" value="1"/>
</dbReference>
<dbReference type="Proteomes" id="UP000324241">
    <property type="component" value="Unassembled WGS sequence"/>
</dbReference>
<dbReference type="Pfam" id="PF01814">
    <property type="entry name" value="Hemerythrin"/>
    <property type="match status" value="1"/>
</dbReference>
<dbReference type="PANTHER" id="PTHR35585">
    <property type="entry name" value="HHE DOMAIN PROTEIN (AFU_ORTHOLOGUE AFUA_4G00730)"/>
    <property type="match status" value="1"/>
</dbReference>
<gene>
    <name evidence="2" type="ORF">ATNIH1004_010914</name>
    <name evidence="3" type="ORF">EYZ11_004264</name>
</gene>
<dbReference type="EMBL" id="SOSA01000121">
    <property type="protein sequence ID" value="THC96271.1"/>
    <property type="molecule type" value="Genomic_DNA"/>
</dbReference>